<dbReference type="InterPro" id="IPR019480">
    <property type="entry name" value="Dihydroorotate_DH_Fe-S-bd"/>
</dbReference>
<comment type="cofactor">
    <cofactor evidence="11">
        <name>FAD</name>
        <dbReference type="ChEBI" id="CHEBI:57692"/>
    </cofactor>
    <text evidence="11">Binds 1 FAD per subunit.</text>
</comment>
<dbReference type="InterPro" id="IPR037117">
    <property type="entry name" value="Dihydroorotate_DH_ele_sf"/>
</dbReference>
<dbReference type="InterPro" id="IPR017938">
    <property type="entry name" value="Riboflavin_synthase-like_b-brl"/>
</dbReference>
<protein>
    <submittedName>
        <fullName evidence="14">Dihydroorotate dehydrogenase electron transfer subunit</fullName>
    </submittedName>
</protein>
<dbReference type="EMBL" id="MSZX01000010">
    <property type="protein sequence ID" value="OPA74623.1"/>
    <property type="molecule type" value="Genomic_DNA"/>
</dbReference>
<dbReference type="InterPro" id="IPR012165">
    <property type="entry name" value="Cyt_c3_hydrogenase_gsu"/>
</dbReference>
<evidence type="ECO:0000256" key="12">
    <source>
        <dbReference type="PIRSR" id="PIRSR006816-2"/>
    </source>
</evidence>
<dbReference type="InterPro" id="IPR039261">
    <property type="entry name" value="FNR_nucleotide-bd"/>
</dbReference>
<name>A0A1T2X4X0_9BACL</name>
<comment type="cofactor">
    <cofactor evidence="12">
        <name>[2Fe-2S] cluster</name>
        <dbReference type="ChEBI" id="CHEBI:190135"/>
    </cofactor>
    <text evidence="12">Binds 1 [2Fe-2S] cluster per subunit.</text>
</comment>
<evidence type="ECO:0000313" key="15">
    <source>
        <dbReference type="Proteomes" id="UP000190188"/>
    </source>
</evidence>
<dbReference type="RefSeq" id="WP_078501537.1">
    <property type="nucleotide sequence ID" value="NZ_MSZX01000010.1"/>
</dbReference>
<reference evidence="14 15" key="1">
    <citation type="submission" date="2017-01" db="EMBL/GenBank/DDBJ databases">
        <title>Genome analysis of Paenibacillus selenitrireducens ES3-24.</title>
        <authorList>
            <person name="Xu D."/>
            <person name="Yao R."/>
            <person name="Zheng S."/>
        </authorList>
    </citation>
    <scope>NUCLEOTIDE SEQUENCE [LARGE SCALE GENOMIC DNA]</scope>
    <source>
        <strain evidence="14 15">ES3-24</strain>
    </source>
</reference>
<feature type="binding site" evidence="11">
    <location>
        <begin position="44"/>
        <end position="47"/>
    </location>
    <ligand>
        <name>FAD</name>
        <dbReference type="ChEBI" id="CHEBI:57692"/>
    </ligand>
</feature>
<keyword evidence="9 12" id="KW-0411">Iron-sulfur</keyword>
<dbReference type="GO" id="GO:0016491">
    <property type="term" value="F:oxidoreductase activity"/>
    <property type="evidence" value="ECO:0007669"/>
    <property type="project" value="InterPro"/>
</dbReference>
<proteinExistence type="inferred from homology"/>
<evidence type="ECO:0000256" key="5">
    <source>
        <dbReference type="ARBA" id="ARBA00022723"/>
    </source>
</evidence>
<dbReference type="OrthoDB" id="9778346at2"/>
<keyword evidence="6 11" id="KW-0274">FAD</keyword>
<dbReference type="PIRSF" id="PIRSF006816">
    <property type="entry name" value="Cyc3_hyd_g"/>
    <property type="match status" value="1"/>
</dbReference>
<evidence type="ECO:0000313" key="14">
    <source>
        <dbReference type="EMBL" id="OPA74623.1"/>
    </source>
</evidence>
<evidence type="ECO:0000256" key="4">
    <source>
        <dbReference type="ARBA" id="ARBA00022714"/>
    </source>
</evidence>
<feature type="binding site" evidence="12">
    <location>
        <position position="202"/>
    </location>
    <ligand>
        <name>[2Fe-2S] cluster</name>
        <dbReference type="ChEBI" id="CHEBI:190135"/>
    </ligand>
</feature>
<comment type="caution">
    <text evidence="14">The sequence shown here is derived from an EMBL/GenBank/DDBJ whole genome shotgun (WGS) entry which is preliminary data.</text>
</comment>
<comment type="cofactor">
    <cofactor evidence="10">
        <name>[2Fe-2S] cluster</name>
        <dbReference type="ChEBI" id="CHEBI:190135"/>
    </cofactor>
</comment>
<dbReference type="Gene3D" id="2.10.240.10">
    <property type="entry name" value="Dihydroorotate dehydrogenase, electron transfer subunit"/>
    <property type="match status" value="1"/>
</dbReference>
<comment type="similarity">
    <text evidence="1">Belongs to the PyrK family.</text>
</comment>
<dbReference type="PROSITE" id="PS51384">
    <property type="entry name" value="FAD_FR"/>
    <property type="match status" value="1"/>
</dbReference>
<feature type="binding site" evidence="12">
    <location>
        <position position="194"/>
    </location>
    <ligand>
        <name>[2Fe-2S] cluster</name>
        <dbReference type="ChEBI" id="CHEBI:190135"/>
    </ligand>
</feature>
<keyword evidence="7" id="KW-0249">Electron transport</keyword>
<keyword evidence="2" id="KW-0813">Transport</keyword>
<evidence type="ECO:0000256" key="7">
    <source>
        <dbReference type="ARBA" id="ARBA00022982"/>
    </source>
</evidence>
<dbReference type="GO" id="GO:0006221">
    <property type="term" value="P:pyrimidine nucleotide biosynthetic process"/>
    <property type="evidence" value="ECO:0007669"/>
    <property type="project" value="InterPro"/>
</dbReference>
<evidence type="ECO:0000256" key="8">
    <source>
        <dbReference type="ARBA" id="ARBA00023004"/>
    </source>
</evidence>
<dbReference type="AlphaFoldDB" id="A0A1T2X4X0"/>
<dbReference type="GO" id="GO:0050660">
    <property type="term" value="F:flavin adenine dinucleotide binding"/>
    <property type="evidence" value="ECO:0007669"/>
    <property type="project" value="InterPro"/>
</dbReference>
<dbReference type="SUPFAM" id="SSF52343">
    <property type="entry name" value="Ferredoxin reductase-like, C-terminal NADP-linked domain"/>
    <property type="match status" value="1"/>
</dbReference>
<sequence>MPIVKSNVKIAEHTYMLTIEGQFEGRMGQFYMVRAWSDYPVLSRPISIYDIQPESIVFLYHVVGEGTERFAALEQGDSIDLEGPFGNGFLEVSGKVALVGGGIGIAPLYFAARQLNKPDIYLGFSREAYLVEAFKPHANEVVCNVGGMIVNEIDYSQYDAILTCGPHVMMKALAERAKDSDAEVYVSLEKRMACGIGACLVCSVICQHGNKKACVDGPVFKAKEVNFDAEYGV</sequence>
<dbReference type="GO" id="GO:0046872">
    <property type="term" value="F:metal ion binding"/>
    <property type="evidence" value="ECO:0007669"/>
    <property type="project" value="UniProtKB-KW"/>
</dbReference>
<dbReference type="STRING" id="1324314.BVG16_22945"/>
<evidence type="ECO:0000256" key="9">
    <source>
        <dbReference type="ARBA" id="ARBA00023014"/>
    </source>
</evidence>
<feature type="domain" description="FAD-binding FR-type" evidence="13">
    <location>
        <begin position="1"/>
        <end position="91"/>
    </location>
</feature>
<dbReference type="SUPFAM" id="SSF63380">
    <property type="entry name" value="Riboflavin synthase domain-like"/>
    <property type="match status" value="1"/>
</dbReference>
<accession>A0A1T2X4X0</accession>
<dbReference type="PANTHER" id="PTHR43513">
    <property type="entry name" value="DIHYDROOROTATE DEHYDROGENASE B (NAD(+)), ELECTRON TRANSFER SUBUNIT"/>
    <property type="match status" value="1"/>
</dbReference>
<keyword evidence="5 12" id="KW-0479">Metal-binding</keyword>
<dbReference type="GO" id="GO:0051537">
    <property type="term" value="F:2 iron, 2 sulfur cluster binding"/>
    <property type="evidence" value="ECO:0007669"/>
    <property type="project" value="UniProtKB-KW"/>
</dbReference>
<dbReference type="Pfam" id="PF10418">
    <property type="entry name" value="DHODB_Fe-S_bind"/>
    <property type="match status" value="1"/>
</dbReference>
<evidence type="ECO:0000256" key="3">
    <source>
        <dbReference type="ARBA" id="ARBA00022630"/>
    </source>
</evidence>
<keyword evidence="15" id="KW-1185">Reference proteome</keyword>
<keyword evidence="3 11" id="KW-0285">Flavoprotein</keyword>
<keyword evidence="4 12" id="KW-0001">2Fe-2S</keyword>
<dbReference type="InterPro" id="IPR050353">
    <property type="entry name" value="PyrK_electron_transfer"/>
</dbReference>
<feature type="binding site" evidence="11">
    <location>
        <begin position="66"/>
        <end position="67"/>
    </location>
    <ligand>
        <name>FAD</name>
        <dbReference type="ChEBI" id="CHEBI:57692"/>
    </ligand>
</feature>
<evidence type="ECO:0000256" key="11">
    <source>
        <dbReference type="PIRSR" id="PIRSR006816-1"/>
    </source>
</evidence>
<dbReference type="PANTHER" id="PTHR43513:SF3">
    <property type="entry name" value="DIHYDROOROTATE DEHYDROGENASE B (NAD(+)), ELECTRON TRANSFER SUBUNIT-RELATED"/>
    <property type="match status" value="1"/>
</dbReference>
<evidence type="ECO:0000256" key="10">
    <source>
        <dbReference type="ARBA" id="ARBA00034078"/>
    </source>
</evidence>
<gene>
    <name evidence="14" type="ORF">BVG16_22945</name>
</gene>
<evidence type="ECO:0000256" key="2">
    <source>
        <dbReference type="ARBA" id="ARBA00022448"/>
    </source>
</evidence>
<keyword evidence="8 12" id="KW-0408">Iron</keyword>
<dbReference type="Gene3D" id="2.40.30.10">
    <property type="entry name" value="Translation factors"/>
    <property type="match status" value="1"/>
</dbReference>
<feature type="binding site" evidence="12">
    <location>
        <position position="214"/>
    </location>
    <ligand>
        <name>[2Fe-2S] cluster</name>
        <dbReference type="ChEBI" id="CHEBI:190135"/>
    </ligand>
</feature>
<feature type="binding site" evidence="12">
    <location>
        <position position="199"/>
    </location>
    <ligand>
        <name>[2Fe-2S] cluster</name>
        <dbReference type="ChEBI" id="CHEBI:190135"/>
    </ligand>
</feature>
<dbReference type="Gene3D" id="3.40.50.80">
    <property type="entry name" value="Nucleotide-binding domain of ferredoxin-NADP reductase (FNR) module"/>
    <property type="match status" value="1"/>
</dbReference>
<dbReference type="CDD" id="cd06218">
    <property type="entry name" value="DHOD_e_trans"/>
    <property type="match status" value="1"/>
</dbReference>
<evidence type="ECO:0000256" key="1">
    <source>
        <dbReference type="ARBA" id="ARBA00006422"/>
    </source>
</evidence>
<organism evidence="14 15">
    <name type="scientific">Paenibacillus selenitireducens</name>
    <dbReference type="NCBI Taxonomy" id="1324314"/>
    <lineage>
        <taxon>Bacteria</taxon>
        <taxon>Bacillati</taxon>
        <taxon>Bacillota</taxon>
        <taxon>Bacilli</taxon>
        <taxon>Bacillales</taxon>
        <taxon>Paenibacillaceae</taxon>
        <taxon>Paenibacillus</taxon>
    </lineage>
</organism>
<dbReference type="NCBIfam" id="NF000798">
    <property type="entry name" value="PRK00054.1-3"/>
    <property type="match status" value="1"/>
</dbReference>
<evidence type="ECO:0000256" key="6">
    <source>
        <dbReference type="ARBA" id="ARBA00022827"/>
    </source>
</evidence>
<dbReference type="InterPro" id="IPR017927">
    <property type="entry name" value="FAD-bd_FR_type"/>
</dbReference>
<dbReference type="Proteomes" id="UP000190188">
    <property type="component" value="Unassembled WGS sequence"/>
</dbReference>
<evidence type="ECO:0000259" key="13">
    <source>
        <dbReference type="PROSITE" id="PS51384"/>
    </source>
</evidence>